<protein>
    <recommendedName>
        <fullName evidence="5">Pentatricopeptide repeat-containing protein</fullName>
    </recommendedName>
</protein>
<dbReference type="PROSITE" id="PS51375">
    <property type="entry name" value="PPR"/>
    <property type="match status" value="4"/>
</dbReference>
<evidence type="ECO:0000256" key="2">
    <source>
        <dbReference type="PROSITE-ProRule" id="PRU00708"/>
    </source>
</evidence>
<proteinExistence type="predicted"/>
<feature type="repeat" description="PPR" evidence="2">
    <location>
        <begin position="64"/>
        <end position="98"/>
    </location>
</feature>
<dbReference type="SUPFAM" id="SSF48452">
    <property type="entry name" value="TPR-like"/>
    <property type="match status" value="1"/>
</dbReference>
<evidence type="ECO:0000313" key="3">
    <source>
        <dbReference type="EMBL" id="CAK9865981.1"/>
    </source>
</evidence>
<dbReference type="Proteomes" id="UP001497522">
    <property type="component" value="Chromosome 16"/>
</dbReference>
<evidence type="ECO:0000256" key="1">
    <source>
        <dbReference type="ARBA" id="ARBA00022737"/>
    </source>
</evidence>
<feature type="repeat" description="PPR" evidence="2">
    <location>
        <begin position="196"/>
        <end position="230"/>
    </location>
</feature>
<evidence type="ECO:0000313" key="4">
    <source>
        <dbReference type="Proteomes" id="UP001497522"/>
    </source>
</evidence>
<dbReference type="Pfam" id="PF12854">
    <property type="entry name" value="PPR_1"/>
    <property type="match status" value="1"/>
</dbReference>
<feature type="repeat" description="PPR" evidence="2">
    <location>
        <begin position="297"/>
        <end position="331"/>
    </location>
</feature>
<dbReference type="Gene3D" id="1.25.40.10">
    <property type="entry name" value="Tetratricopeptide repeat domain"/>
    <property type="match status" value="4"/>
</dbReference>
<organism evidence="3 4">
    <name type="scientific">Sphagnum jensenii</name>
    <dbReference type="NCBI Taxonomy" id="128206"/>
    <lineage>
        <taxon>Eukaryota</taxon>
        <taxon>Viridiplantae</taxon>
        <taxon>Streptophyta</taxon>
        <taxon>Embryophyta</taxon>
        <taxon>Bryophyta</taxon>
        <taxon>Sphagnophytina</taxon>
        <taxon>Sphagnopsida</taxon>
        <taxon>Sphagnales</taxon>
        <taxon>Sphagnaceae</taxon>
        <taxon>Sphagnum</taxon>
    </lineage>
</organism>
<keyword evidence="4" id="KW-1185">Reference proteome</keyword>
<dbReference type="InterPro" id="IPR046848">
    <property type="entry name" value="E_motif"/>
</dbReference>
<dbReference type="PANTHER" id="PTHR24015:SF548">
    <property type="entry name" value="OS08G0340900 PROTEIN"/>
    <property type="match status" value="1"/>
</dbReference>
<dbReference type="NCBIfam" id="TIGR00756">
    <property type="entry name" value="PPR"/>
    <property type="match status" value="7"/>
</dbReference>
<dbReference type="PANTHER" id="PTHR24015">
    <property type="entry name" value="OS07G0578800 PROTEIN-RELATED"/>
    <property type="match status" value="1"/>
</dbReference>
<name>A0ABP1ATY4_9BRYO</name>
<dbReference type="Pfam" id="PF13041">
    <property type="entry name" value="PPR_2"/>
    <property type="match status" value="3"/>
</dbReference>
<sequence length="468" mass="51486">MYVSIVSICASLGDVRKGKAVHTDIKKAGIATDVILESNLVHMYAKCGSMKLAHEVFDKMVERNVVSWNAMIAGLAQNGDTEEAFELFQQMQHENVQPDRITFTSLLGACASPEALKLGHWIHAKIIKAGLEADVHVGTSLVSMFAKCGSTQDARKVFDKMVVRNVVSWNAMINGYAEHGHIQDAQRVFDKMEVRDVISWTVMIEGYAEHGPFGKAKEVFRQMQCNGIEPDLVTFICLIKACANQASLQEARWVHSIIEVAGFGSDLRVATSMVHMYAKCGSVIDARSIFNKMDEQDLATWNAMIVGLAQHGYGREALQHFHQMILEGLCPNGLTYLGVLSACGHAGFVDEGLGYFFSMSKDYSISPTVEHFGCMVDLLGRAGELDEAEDFVNKMPQTPGAAVWGSLLGACRLHGNVRLAEVVAQFLLGFDPQNAAVYVSLAHIYATANLWDKTTSLKKLMEERGIKE</sequence>
<accession>A0ABP1ATY4</accession>
<dbReference type="InterPro" id="IPR002885">
    <property type="entry name" value="PPR_rpt"/>
</dbReference>
<gene>
    <name evidence="3" type="ORF">CSSPJE1EN2_LOCUS8976</name>
</gene>
<dbReference type="InterPro" id="IPR046960">
    <property type="entry name" value="PPR_At4g14850-like_plant"/>
</dbReference>
<keyword evidence="1" id="KW-0677">Repeat</keyword>
<dbReference type="Pfam" id="PF01535">
    <property type="entry name" value="PPR"/>
    <property type="match status" value="2"/>
</dbReference>
<feature type="non-terminal residue" evidence="3">
    <location>
        <position position="1"/>
    </location>
</feature>
<dbReference type="Pfam" id="PF20431">
    <property type="entry name" value="E_motif"/>
    <property type="match status" value="1"/>
</dbReference>
<dbReference type="EMBL" id="OZ023717">
    <property type="protein sequence ID" value="CAK9865981.1"/>
    <property type="molecule type" value="Genomic_DNA"/>
</dbReference>
<feature type="repeat" description="PPR" evidence="2">
    <location>
        <begin position="165"/>
        <end position="195"/>
    </location>
</feature>
<reference evidence="3" key="1">
    <citation type="submission" date="2024-03" db="EMBL/GenBank/DDBJ databases">
        <authorList>
            <consortium name="ELIXIR-Norway"/>
            <consortium name="Elixir Norway"/>
        </authorList>
    </citation>
    <scope>NUCLEOTIDE SEQUENCE</scope>
</reference>
<evidence type="ECO:0008006" key="5">
    <source>
        <dbReference type="Google" id="ProtNLM"/>
    </source>
</evidence>
<dbReference type="InterPro" id="IPR011990">
    <property type="entry name" value="TPR-like_helical_dom_sf"/>
</dbReference>